<keyword evidence="2" id="KW-1185">Reference proteome</keyword>
<proteinExistence type="predicted"/>
<dbReference type="Proteomes" id="UP001556631">
    <property type="component" value="Unassembled WGS sequence"/>
</dbReference>
<dbReference type="EMBL" id="JBFPJR010000005">
    <property type="protein sequence ID" value="MEX0426890.1"/>
    <property type="molecule type" value="Genomic_DNA"/>
</dbReference>
<comment type="caution">
    <text evidence="1">The sequence shown here is derived from an EMBL/GenBank/DDBJ whole genome shotgun (WGS) entry which is preliminary data.</text>
</comment>
<evidence type="ECO:0000313" key="1">
    <source>
        <dbReference type="EMBL" id="MEX0426890.1"/>
    </source>
</evidence>
<name>A0ABV3SVD1_9ACTN</name>
<evidence type="ECO:0000313" key="2">
    <source>
        <dbReference type="Proteomes" id="UP001556631"/>
    </source>
</evidence>
<sequence length="80" mass="8247">MPAATPSREPHPDPLVFDIAQIRAVASAAWYAGRASATGNDDGARILAAITADLVQGRPIAGAALLVLLDLPPAIAEHLR</sequence>
<gene>
    <name evidence="1" type="ORF">AB3X52_04590</name>
</gene>
<dbReference type="RefSeq" id="WP_367991737.1">
    <property type="nucleotide sequence ID" value="NZ_JBFPJR010000005.1"/>
</dbReference>
<accession>A0ABV3SVD1</accession>
<reference evidence="1 2" key="1">
    <citation type="submission" date="2024-07" db="EMBL/GenBank/DDBJ databases">
        <authorList>
            <person name="Lee S."/>
            <person name="Kang M."/>
        </authorList>
    </citation>
    <scope>NUCLEOTIDE SEQUENCE [LARGE SCALE GENOMIC DNA]</scope>
    <source>
        <strain evidence="1 2">DS6</strain>
    </source>
</reference>
<protein>
    <submittedName>
        <fullName evidence="1">Uncharacterized protein</fullName>
    </submittedName>
</protein>
<organism evidence="1 2">
    <name type="scientific">Nocardioides eburneus</name>
    <dbReference type="NCBI Taxonomy" id="3231482"/>
    <lineage>
        <taxon>Bacteria</taxon>
        <taxon>Bacillati</taxon>
        <taxon>Actinomycetota</taxon>
        <taxon>Actinomycetes</taxon>
        <taxon>Propionibacteriales</taxon>
        <taxon>Nocardioidaceae</taxon>
        <taxon>Nocardioides</taxon>
    </lineage>
</organism>